<evidence type="ECO:0000313" key="1">
    <source>
        <dbReference type="EMBL" id="EFA76495.1"/>
    </source>
</evidence>
<organism evidence="1 2">
    <name type="scientific">Heterostelium pallidum (strain ATCC 26659 / Pp 5 / PN500)</name>
    <name type="common">Cellular slime mold</name>
    <name type="synonym">Polysphondylium pallidum</name>
    <dbReference type="NCBI Taxonomy" id="670386"/>
    <lineage>
        <taxon>Eukaryota</taxon>
        <taxon>Amoebozoa</taxon>
        <taxon>Evosea</taxon>
        <taxon>Eumycetozoa</taxon>
        <taxon>Dictyostelia</taxon>
        <taxon>Acytosteliales</taxon>
        <taxon>Acytosteliaceae</taxon>
        <taxon>Heterostelium</taxon>
    </lineage>
</organism>
<comment type="caution">
    <text evidence="1">The sequence shown here is derived from an EMBL/GenBank/DDBJ whole genome shotgun (WGS) entry which is preliminary data.</text>
</comment>
<evidence type="ECO:0000313" key="2">
    <source>
        <dbReference type="Proteomes" id="UP000001396"/>
    </source>
</evidence>
<gene>
    <name evidence="1" type="ORF">PPL_10263</name>
</gene>
<name>D3BQS5_HETP5</name>
<accession>D3BQS5</accession>
<sequence length="52" mass="5619">MCPNITCGLSASETVQYAFESLAPVIYNGDEYGSSNFAIKLFYSSSTNPINC</sequence>
<dbReference type="AlphaFoldDB" id="D3BQS5"/>
<dbReference type="GeneID" id="31365734"/>
<dbReference type="Proteomes" id="UP000001396">
    <property type="component" value="Unassembled WGS sequence"/>
</dbReference>
<protein>
    <submittedName>
        <fullName evidence="1">Uncharacterized protein</fullName>
    </submittedName>
</protein>
<dbReference type="RefSeq" id="XP_020428627.1">
    <property type="nucleotide sequence ID" value="XM_020581042.1"/>
</dbReference>
<reference evidence="1 2" key="1">
    <citation type="journal article" date="2011" name="Genome Res.">
        <title>Phylogeny-wide analysis of social amoeba genomes highlights ancient origins for complex intercellular communication.</title>
        <authorList>
            <person name="Heidel A.J."/>
            <person name="Lawal H.M."/>
            <person name="Felder M."/>
            <person name="Schilde C."/>
            <person name="Helps N.R."/>
            <person name="Tunggal B."/>
            <person name="Rivero F."/>
            <person name="John U."/>
            <person name="Schleicher M."/>
            <person name="Eichinger L."/>
            <person name="Platzer M."/>
            <person name="Noegel A.A."/>
            <person name="Schaap P."/>
            <person name="Gloeckner G."/>
        </authorList>
    </citation>
    <scope>NUCLEOTIDE SEQUENCE [LARGE SCALE GENOMIC DNA]</scope>
    <source>
        <strain evidence="2">ATCC 26659 / Pp 5 / PN500</strain>
    </source>
</reference>
<dbReference type="EMBL" id="ADBJ01000047">
    <property type="protein sequence ID" value="EFA76495.1"/>
    <property type="molecule type" value="Genomic_DNA"/>
</dbReference>
<dbReference type="InParanoid" id="D3BQS5"/>
<proteinExistence type="predicted"/>
<keyword evidence="2" id="KW-1185">Reference proteome</keyword>